<gene>
    <name evidence="1" type="ORF">BPO_2336</name>
</gene>
<keyword evidence="2" id="KW-1185">Reference proteome</keyword>
<evidence type="ECO:0008006" key="3">
    <source>
        <dbReference type="Google" id="ProtNLM"/>
    </source>
</evidence>
<dbReference type="AlphaFoldDB" id="A0AAU0F4H4"/>
<evidence type="ECO:0000313" key="2">
    <source>
        <dbReference type="Proteomes" id="UP001432059"/>
    </source>
</evidence>
<name>A0AAU0F4H4_9FLAO</name>
<sequence>MDNHPDKSTIKTRFQPPKGYVWERYPVGSFQKYLSEFKLKPEGLPLRDYRDLPMPHQFYHAAILDIEVGNKDLQQCADAWMRLYAEYLWGQKRYDEIAFEFTSGQMMSWNDYKKGIRTTEMGEKVRFHQSAKESDTYDTFRQYLNLIFQYSGTISLDRESVPVATHKDIQVGDIIITPGSPGHAVFIVGSAKNAIGKRVFLLAQSFMPAQDIHILKNPNQPSLSPWYHLDINAPKLRTAKYIFTPLVIKRFRGIKTGE</sequence>
<protein>
    <recommendedName>
        <fullName evidence="3">DUF4846 domain-containing protein</fullName>
    </recommendedName>
</protein>
<dbReference type="RefSeq" id="WP_327984291.1">
    <property type="nucleotide sequence ID" value="NZ_CP136426.1"/>
</dbReference>
<proteinExistence type="predicted"/>
<organism evidence="1 2">
    <name type="scientific">Bergeyella porcorum</name>
    <dbReference type="NCBI Taxonomy" id="1735111"/>
    <lineage>
        <taxon>Bacteria</taxon>
        <taxon>Pseudomonadati</taxon>
        <taxon>Bacteroidota</taxon>
        <taxon>Flavobacteriia</taxon>
        <taxon>Flavobacteriales</taxon>
        <taxon>Weeksellaceae</taxon>
        <taxon>Bergeyella</taxon>
    </lineage>
</organism>
<dbReference type="EMBL" id="CP136426">
    <property type="protein sequence ID" value="WOC52983.1"/>
    <property type="molecule type" value="Genomic_DNA"/>
</dbReference>
<dbReference type="Proteomes" id="UP001432059">
    <property type="component" value="Chromosome"/>
</dbReference>
<evidence type="ECO:0000313" key="1">
    <source>
        <dbReference type="EMBL" id="WOC52983.1"/>
    </source>
</evidence>
<dbReference type="InterPro" id="IPR032315">
    <property type="entry name" value="DUF4846"/>
</dbReference>
<dbReference type="Pfam" id="PF16138">
    <property type="entry name" value="DUF4846"/>
    <property type="match status" value="1"/>
</dbReference>
<dbReference type="KEGG" id="bpor:BPO_2336"/>
<accession>A0AAU0F4H4</accession>
<reference evidence="1" key="1">
    <citation type="submission" date="2023-10" db="EMBL/GenBank/DDBJ databases">
        <title>Characterization and whole genome sequencing of a novel strain of Bergeyella porcorum QD2021 isolated from pig.</title>
        <authorList>
            <person name="Liu G."/>
            <person name="Chen C."/>
            <person name="Han X."/>
        </authorList>
    </citation>
    <scope>NUCLEOTIDE SEQUENCE</scope>
    <source>
        <strain evidence="1">QD2021</strain>
    </source>
</reference>